<comment type="caution">
    <text evidence="10">The sequence shown here is derived from an EMBL/GenBank/DDBJ whole genome shotgun (WGS) entry which is preliminary data.</text>
</comment>
<evidence type="ECO:0000256" key="4">
    <source>
        <dbReference type="ARBA" id="ARBA00022801"/>
    </source>
</evidence>
<evidence type="ECO:0000256" key="8">
    <source>
        <dbReference type="SAM" id="MobiDB-lite"/>
    </source>
</evidence>
<dbReference type="InterPro" id="IPR016047">
    <property type="entry name" value="M23ase_b-sheet_dom"/>
</dbReference>
<dbReference type="EMBL" id="LGSZ01000047">
    <property type="protein sequence ID" value="KPH80082.1"/>
    <property type="molecule type" value="Genomic_DNA"/>
</dbReference>
<keyword evidence="3" id="KW-0479">Metal-binding</keyword>
<protein>
    <submittedName>
        <fullName evidence="10">Membrane protein</fullName>
    </submittedName>
</protein>
<keyword evidence="6" id="KW-0482">Metalloprotease</keyword>
<dbReference type="Gene3D" id="2.70.70.10">
    <property type="entry name" value="Glucose Permease (Domain IIA)"/>
    <property type="match status" value="1"/>
</dbReference>
<dbReference type="Pfam" id="PF01551">
    <property type="entry name" value="Peptidase_M23"/>
    <property type="match status" value="1"/>
</dbReference>
<feature type="region of interest" description="Disordered" evidence="8">
    <location>
        <begin position="212"/>
        <end position="233"/>
    </location>
</feature>
<reference evidence="10 11" key="1">
    <citation type="submission" date="2015-07" db="EMBL/GenBank/DDBJ databases">
        <title>Whole genome sequencing of Bosea vaviloviae isolated from cave pool.</title>
        <authorList>
            <person name="Tan N.E.H."/>
            <person name="Lee Y.P."/>
            <person name="Gan H.M."/>
            <person name="Barton H."/>
            <person name="Savka M.A."/>
        </authorList>
    </citation>
    <scope>NUCLEOTIDE SEQUENCE [LARGE SCALE GENOMIC DNA]</scope>
    <source>
        <strain evidence="10 11">SD260</strain>
    </source>
</reference>
<keyword evidence="2" id="KW-0645">Protease</keyword>
<dbReference type="InterPro" id="IPR011055">
    <property type="entry name" value="Dup_hybrid_motif"/>
</dbReference>
<accession>A0A0N0MBP1</accession>
<evidence type="ECO:0000256" key="5">
    <source>
        <dbReference type="ARBA" id="ARBA00022833"/>
    </source>
</evidence>
<name>A0A0N0MBP1_9HYPH</name>
<dbReference type="PATRIC" id="fig|1526658.3.peg.4468"/>
<dbReference type="InterPro" id="IPR050570">
    <property type="entry name" value="Cell_wall_metabolism_enzyme"/>
</dbReference>
<keyword evidence="11" id="KW-1185">Reference proteome</keyword>
<dbReference type="Proteomes" id="UP000037822">
    <property type="component" value="Unassembled WGS sequence"/>
</dbReference>
<evidence type="ECO:0000259" key="9">
    <source>
        <dbReference type="Pfam" id="PF01551"/>
    </source>
</evidence>
<proteinExistence type="predicted"/>
<dbReference type="AlphaFoldDB" id="A0A0N0MBP1"/>
<sequence length="439" mass="46874">MAAIAVAVSLACSPPAAQPQTPDPAALSREAMQKLVEKQAREAELKAIEQRLAGNAEARARLEAEIAGIRSDRAALNKALLDTAARTQAAEQRVSAIEQRLALLQSSEAAIRRSLEGRRGLIGEVLAALQRIGRRPPPAVLVRPQDILEAVRASMLLGAVVPDLRQEIEVLGTDLGELVRLRESIGKERQAIGAEMEQLAGERQRLASLVEARRDREASATRDADAQRGQDSALAAQARSLRDFVERMEKEISVATRAADAARQALEAETREQRQRMAALAFKDPARLAPKIAFAEARGLLPWPVAGSQLRGFGDSDGAGGSTRGISVETRPGALVSAPSDAWVVYAGPFRSFGQLLILNAGGGYYLLLAGMQRIDVALNQFVLAGEPVAIMGETSEAASTIVGSGAGQPVLYIEFRKDGVSVDPGPWWTKPLGEKVRG</sequence>
<dbReference type="SUPFAM" id="SSF51261">
    <property type="entry name" value="Duplicated hybrid motif"/>
    <property type="match status" value="1"/>
</dbReference>
<dbReference type="PANTHER" id="PTHR21666:SF288">
    <property type="entry name" value="CELL DIVISION PROTEIN YTFB"/>
    <property type="match status" value="1"/>
</dbReference>
<dbReference type="PANTHER" id="PTHR21666">
    <property type="entry name" value="PEPTIDASE-RELATED"/>
    <property type="match status" value="1"/>
</dbReference>
<evidence type="ECO:0000313" key="10">
    <source>
        <dbReference type="EMBL" id="KPH80082.1"/>
    </source>
</evidence>
<evidence type="ECO:0000313" key="11">
    <source>
        <dbReference type="Proteomes" id="UP000037822"/>
    </source>
</evidence>
<organism evidence="10 11">
    <name type="scientific">Bosea vaviloviae</name>
    <dbReference type="NCBI Taxonomy" id="1526658"/>
    <lineage>
        <taxon>Bacteria</taxon>
        <taxon>Pseudomonadati</taxon>
        <taxon>Pseudomonadota</taxon>
        <taxon>Alphaproteobacteria</taxon>
        <taxon>Hyphomicrobiales</taxon>
        <taxon>Boseaceae</taxon>
        <taxon>Bosea</taxon>
    </lineage>
</organism>
<keyword evidence="5" id="KW-0862">Zinc</keyword>
<evidence type="ECO:0000256" key="1">
    <source>
        <dbReference type="ARBA" id="ARBA00001947"/>
    </source>
</evidence>
<feature type="coiled-coil region" evidence="7">
    <location>
        <begin position="245"/>
        <end position="272"/>
    </location>
</feature>
<comment type="cofactor">
    <cofactor evidence="1">
        <name>Zn(2+)</name>
        <dbReference type="ChEBI" id="CHEBI:29105"/>
    </cofactor>
</comment>
<evidence type="ECO:0000256" key="6">
    <source>
        <dbReference type="ARBA" id="ARBA00023049"/>
    </source>
</evidence>
<evidence type="ECO:0000256" key="7">
    <source>
        <dbReference type="SAM" id="Coils"/>
    </source>
</evidence>
<feature type="domain" description="M23ase beta-sheet core" evidence="9">
    <location>
        <begin position="323"/>
        <end position="425"/>
    </location>
</feature>
<feature type="coiled-coil region" evidence="7">
    <location>
        <begin position="45"/>
        <end position="107"/>
    </location>
</feature>
<dbReference type="Gene3D" id="6.10.250.3150">
    <property type="match status" value="1"/>
</dbReference>
<gene>
    <name evidence="10" type="ORF">AE618_15470</name>
</gene>
<evidence type="ECO:0000256" key="3">
    <source>
        <dbReference type="ARBA" id="ARBA00022723"/>
    </source>
</evidence>
<dbReference type="GO" id="GO:0004222">
    <property type="term" value="F:metalloendopeptidase activity"/>
    <property type="evidence" value="ECO:0007669"/>
    <property type="project" value="TreeGrafter"/>
</dbReference>
<feature type="compositionally biased region" description="Basic and acidic residues" evidence="8">
    <location>
        <begin position="212"/>
        <end position="228"/>
    </location>
</feature>
<dbReference type="CDD" id="cd12797">
    <property type="entry name" value="M23_peptidase"/>
    <property type="match status" value="1"/>
</dbReference>
<evidence type="ECO:0000256" key="2">
    <source>
        <dbReference type="ARBA" id="ARBA00022670"/>
    </source>
</evidence>
<dbReference type="GO" id="GO:0006508">
    <property type="term" value="P:proteolysis"/>
    <property type="evidence" value="ECO:0007669"/>
    <property type="project" value="UniProtKB-KW"/>
</dbReference>
<keyword evidence="4" id="KW-0378">Hydrolase</keyword>
<dbReference type="GO" id="GO:0046872">
    <property type="term" value="F:metal ion binding"/>
    <property type="evidence" value="ECO:0007669"/>
    <property type="project" value="UniProtKB-KW"/>
</dbReference>
<keyword evidence="7" id="KW-0175">Coiled coil</keyword>